<organism evidence="1 2">
    <name type="scientific">Elizabethkingia ursingii</name>
    <dbReference type="NCBI Taxonomy" id="1756150"/>
    <lineage>
        <taxon>Bacteria</taxon>
        <taxon>Pseudomonadati</taxon>
        <taxon>Bacteroidota</taxon>
        <taxon>Flavobacteriia</taxon>
        <taxon>Flavobacteriales</taxon>
        <taxon>Weeksellaceae</taxon>
        <taxon>Elizabethkingia</taxon>
    </lineage>
</organism>
<evidence type="ECO:0008006" key="3">
    <source>
        <dbReference type="Google" id="ProtNLM"/>
    </source>
</evidence>
<evidence type="ECO:0000313" key="2">
    <source>
        <dbReference type="Proteomes" id="UP000190816"/>
    </source>
</evidence>
<protein>
    <recommendedName>
        <fullName evidence="3">Anaerobic dehydrogenase</fullName>
    </recommendedName>
</protein>
<dbReference type="Proteomes" id="UP000190816">
    <property type="component" value="Unassembled WGS sequence"/>
</dbReference>
<comment type="caution">
    <text evidence="1">The sequence shown here is derived from an EMBL/GenBank/DDBJ whole genome shotgun (WGS) entry which is preliminary data.</text>
</comment>
<gene>
    <name evidence="1" type="ORF">BAY32_11335</name>
</gene>
<sequence length="95" mass="10543">MNVFAEVEDHPGYYIFKCPGCGLAHYVNTNPEFGIVWQFNGNLVKPTISPSLFVNASGLNPTTPKCHSFIKEGKIEFLNDCTHELAGKIIDLTEI</sequence>
<reference evidence="1 2" key="1">
    <citation type="submission" date="2016-06" db="EMBL/GenBank/DDBJ databases">
        <authorList>
            <person name="Nicholson A.C."/>
        </authorList>
    </citation>
    <scope>NUCLEOTIDE SEQUENCE [LARGE SCALE GENOMIC DNA]</scope>
    <source>
        <strain evidence="1 2">G4123</strain>
    </source>
</reference>
<dbReference type="EMBL" id="MAIC01000016">
    <property type="protein sequence ID" value="OPB73627.1"/>
    <property type="molecule type" value="Genomic_DNA"/>
</dbReference>
<dbReference type="AlphaFoldDB" id="A0AAJ3NAM6"/>
<dbReference type="RefSeq" id="WP_078402592.1">
    <property type="nucleotide sequence ID" value="NZ_CP016377.1"/>
</dbReference>
<name>A0AAJ3NAM6_9FLAO</name>
<dbReference type="InterPro" id="IPR045384">
    <property type="entry name" value="DUF6527"/>
</dbReference>
<accession>A0AAJ3NAM6</accession>
<dbReference type="KEGG" id="ego:BBD34_04885"/>
<dbReference type="Pfam" id="PF20137">
    <property type="entry name" value="BubE"/>
    <property type="match status" value="1"/>
</dbReference>
<evidence type="ECO:0000313" key="1">
    <source>
        <dbReference type="EMBL" id="OPB73627.1"/>
    </source>
</evidence>
<proteinExistence type="predicted"/>